<organism evidence="1 2">
    <name type="scientific">blood disease bacterium A2-HR MARDI</name>
    <dbReference type="NCBI Taxonomy" id="1944648"/>
    <lineage>
        <taxon>Bacteria</taxon>
        <taxon>Pseudomonadati</taxon>
        <taxon>Pseudomonadota</taxon>
        <taxon>Betaproteobacteria</taxon>
        <taxon>Burkholderiales</taxon>
        <taxon>Burkholderiaceae</taxon>
        <taxon>Ralstonia</taxon>
        <taxon>Ralstonia solanacearum species complex</taxon>
    </lineage>
</organism>
<evidence type="ECO:0000313" key="1">
    <source>
        <dbReference type="EMBL" id="AQW32709.1"/>
    </source>
</evidence>
<dbReference type="RefSeq" id="WP_078223813.1">
    <property type="nucleotide sequence ID" value="NZ_CP019912.1"/>
</dbReference>
<geneLocation type="plasmid" evidence="1">
    <name>unnamed</name>
</geneLocation>
<sequence>MSQTITNAFVIQWDTTIRQQAQQMDSRFAGAVTDRGNITGESFTINRLAPLEDMPDNTVRHGDTVWSEANHTTRIALMSDFYQALPVDRNDEPKLLANPLNGTYMQSLIAAHNRKKDKIIFNALLGNAQAKAGTLIALPAGQKIVAGATGFTKAKLLTARKIFRKNEADAHNGEELFIAYNSEMLEDILADTTLTSADFLAVKMLQDGDVSGKWMGFNWIAYEAINLAAGTYSTAAWAKSAVHFGTGYTEGKASRRADKKDLMQVSMGASHGAGRAEEEKVVQIDFV</sequence>
<evidence type="ECO:0000313" key="2">
    <source>
        <dbReference type="Proteomes" id="UP000189628"/>
    </source>
</evidence>
<evidence type="ECO:0008006" key="3">
    <source>
        <dbReference type="Google" id="ProtNLM"/>
    </source>
</evidence>
<proteinExistence type="predicted"/>
<dbReference type="AlphaFoldDB" id="A0A1U9VPY9"/>
<reference evidence="1 2" key="1">
    <citation type="submission" date="2017-02" db="EMBL/GenBank/DDBJ databases">
        <title>Blood Disease Bacterium A2-HR MARDI.</title>
        <authorList>
            <person name="Badrun R."/>
            <person name="Abu Bakar N."/>
            <person name="Laboh R."/>
        </authorList>
    </citation>
    <scope>NUCLEOTIDE SEQUENCE [LARGE SCALE GENOMIC DNA]</scope>
    <source>
        <strain evidence="1 2">A2-HR MARDI</strain>
        <plasmid evidence="2">Plasmid</plasmid>
    </source>
</reference>
<protein>
    <recommendedName>
        <fullName evidence="3">Major capsid protein</fullName>
    </recommendedName>
</protein>
<accession>A0A1U9VPY9</accession>
<dbReference type="Proteomes" id="UP000189628">
    <property type="component" value="Plasmid unnamed"/>
</dbReference>
<name>A0A1U9VPY9_9RALS</name>
<dbReference type="InterPro" id="IPR045565">
    <property type="entry name" value="Phage_capsid_2"/>
</dbReference>
<gene>
    <name evidence="1" type="ORF">B0B51_23310</name>
</gene>
<dbReference type="EMBL" id="CP019912">
    <property type="protein sequence ID" value="AQW32709.1"/>
    <property type="molecule type" value="Genomic_DNA"/>
</dbReference>
<dbReference type="Pfam" id="PF19821">
    <property type="entry name" value="Phage_capsid_2"/>
    <property type="match status" value="1"/>
</dbReference>
<keyword evidence="1" id="KW-0614">Plasmid</keyword>